<feature type="region of interest" description="Disordered" evidence="1">
    <location>
        <begin position="88"/>
        <end position="150"/>
    </location>
</feature>
<gene>
    <name evidence="3" type="ORF">LSTR_LSTR000399</name>
</gene>
<accession>A0A482X542</accession>
<keyword evidence="2" id="KW-0732">Signal</keyword>
<organism evidence="3 4">
    <name type="scientific">Laodelphax striatellus</name>
    <name type="common">Small brown planthopper</name>
    <name type="synonym">Delphax striatella</name>
    <dbReference type="NCBI Taxonomy" id="195883"/>
    <lineage>
        <taxon>Eukaryota</taxon>
        <taxon>Metazoa</taxon>
        <taxon>Ecdysozoa</taxon>
        <taxon>Arthropoda</taxon>
        <taxon>Hexapoda</taxon>
        <taxon>Insecta</taxon>
        <taxon>Pterygota</taxon>
        <taxon>Neoptera</taxon>
        <taxon>Paraneoptera</taxon>
        <taxon>Hemiptera</taxon>
        <taxon>Auchenorrhyncha</taxon>
        <taxon>Fulgoroidea</taxon>
        <taxon>Delphacidae</taxon>
        <taxon>Criomorphinae</taxon>
        <taxon>Laodelphax</taxon>
    </lineage>
</organism>
<dbReference type="EMBL" id="QKKF02018223">
    <property type="protein sequence ID" value="RZF40520.1"/>
    <property type="molecule type" value="Genomic_DNA"/>
</dbReference>
<dbReference type="InParanoid" id="A0A482X542"/>
<keyword evidence="4" id="KW-1185">Reference proteome</keyword>
<evidence type="ECO:0000313" key="3">
    <source>
        <dbReference type="EMBL" id="RZF40520.1"/>
    </source>
</evidence>
<feature type="signal peptide" evidence="2">
    <location>
        <begin position="1"/>
        <end position="40"/>
    </location>
</feature>
<feature type="compositionally biased region" description="Low complexity" evidence="1">
    <location>
        <begin position="192"/>
        <end position="207"/>
    </location>
</feature>
<protein>
    <submittedName>
        <fullName evidence="3">Uncharacterized protein</fullName>
    </submittedName>
</protein>
<dbReference type="OrthoDB" id="6700395at2759"/>
<feature type="compositionally biased region" description="Low complexity" evidence="1">
    <location>
        <begin position="136"/>
        <end position="149"/>
    </location>
</feature>
<comment type="caution">
    <text evidence="3">The sequence shown here is derived from an EMBL/GenBank/DDBJ whole genome shotgun (WGS) entry which is preliminary data.</text>
</comment>
<feature type="compositionally biased region" description="Low complexity" evidence="1">
    <location>
        <begin position="100"/>
        <end position="119"/>
    </location>
</feature>
<evidence type="ECO:0000256" key="2">
    <source>
        <dbReference type="SAM" id="SignalP"/>
    </source>
</evidence>
<name>A0A482X542_LAOST</name>
<sequence>MPPPSDSSFDCCLRSAASRLLLPLVTLLLAVIPLPPLTSAAPASSLKYDQSQAGDYNVQVHLKNIEVYAILDDSSFANEQYDYDYADMTLKPPPKPSGDTSTTVVTFSPPSKVSSAAVPEEGSSPSTLGGQDAPEATTNTVASTSATSRTTKRCGAGFYRDHFGRCRRVRHPQLPLLSLSHLQRKNNGKTPSSTLSSISSLSTTSGIIEDDMSKTPTTPK</sequence>
<evidence type="ECO:0000313" key="4">
    <source>
        <dbReference type="Proteomes" id="UP000291343"/>
    </source>
</evidence>
<feature type="chain" id="PRO_5019792795" evidence="2">
    <location>
        <begin position="41"/>
        <end position="220"/>
    </location>
</feature>
<proteinExistence type="predicted"/>
<feature type="region of interest" description="Disordered" evidence="1">
    <location>
        <begin position="181"/>
        <end position="220"/>
    </location>
</feature>
<dbReference type="AlphaFoldDB" id="A0A482X542"/>
<dbReference type="Proteomes" id="UP000291343">
    <property type="component" value="Unassembled WGS sequence"/>
</dbReference>
<evidence type="ECO:0000256" key="1">
    <source>
        <dbReference type="SAM" id="MobiDB-lite"/>
    </source>
</evidence>
<reference evidence="3 4" key="1">
    <citation type="journal article" date="2017" name="Gigascience">
        <title>Genome sequence of the small brown planthopper, Laodelphax striatellus.</title>
        <authorList>
            <person name="Zhu J."/>
            <person name="Jiang F."/>
            <person name="Wang X."/>
            <person name="Yang P."/>
            <person name="Bao Y."/>
            <person name="Zhao W."/>
            <person name="Wang W."/>
            <person name="Lu H."/>
            <person name="Wang Q."/>
            <person name="Cui N."/>
            <person name="Li J."/>
            <person name="Chen X."/>
            <person name="Luo L."/>
            <person name="Yu J."/>
            <person name="Kang L."/>
            <person name="Cui F."/>
        </authorList>
    </citation>
    <scope>NUCLEOTIDE SEQUENCE [LARGE SCALE GENOMIC DNA]</scope>
    <source>
        <strain evidence="3">Lst14</strain>
    </source>
</reference>